<sequence length="216" mass="24951">MGYTYDQNNLKMAKYDLLKVEIQRILKLLQRDQIEFLNIPFMKTALDYDVEYLDKIKYNIETLKKEGLIRFACADTFSGEYTYLKQIEAECFDGIYINFNFGDYQSENKVLPTAKEKGLGVITREAYMKGKLFKIAEEIGFTDKPKLAKAALKWCLAHDEVTTVVNGTGKVNHLLDALSILDNFEMTEEDLAIIEQIKQSNLFKEFETQKNSEFVG</sequence>
<dbReference type="PANTHER" id="PTHR43312">
    <property type="entry name" value="D-THREO-ALDOSE 1-DEHYDROGENASE"/>
    <property type="match status" value="1"/>
</dbReference>
<proteinExistence type="predicted"/>
<dbReference type="InterPro" id="IPR023210">
    <property type="entry name" value="NADP_OxRdtase_dom"/>
</dbReference>
<dbReference type="PANTHER" id="PTHR43312:SF1">
    <property type="entry name" value="NADP-DEPENDENT OXIDOREDUCTASE DOMAIN-CONTAINING PROTEIN"/>
    <property type="match status" value="1"/>
</dbReference>
<protein>
    <recommendedName>
        <fullName evidence="1">NADP-dependent oxidoreductase domain-containing protein</fullName>
    </recommendedName>
</protein>
<evidence type="ECO:0000259" key="1">
    <source>
        <dbReference type="Pfam" id="PF00248"/>
    </source>
</evidence>
<dbReference type="Gene3D" id="3.20.20.100">
    <property type="entry name" value="NADP-dependent oxidoreductase domain"/>
    <property type="match status" value="1"/>
</dbReference>
<dbReference type="EMBL" id="BARS01000828">
    <property type="protein sequence ID" value="GAF83134.1"/>
    <property type="molecule type" value="Genomic_DNA"/>
</dbReference>
<dbReference type="InterPro" id="IPR036812">
    <property type="entry name" value="NAD(P)_OxRdtase_dom_sf"/>
</dbReference>
<gene>
    <name evidence="2" type="ORF">S01H1_01826</name>
</gene>
<comment type="caution">
    <text evidence="2">The sequence shown here is derived from an EMBL/GenBank/DDBJ whole genome shotgun (WGS) entry which is preliminary data.</text>
</comment>
<accession>X0SPZ1</accession>
<dbReference type="SUPFAM" id="SSF51430">
    <property type="entry name" value="NAD(P)-linked oxidoreductase"/>
    <property type="match status" value="1"/>
</dbReference>
<name>X0SPZ1_9ZZZZ</name>
<dbReference type="Pfam" id="PF00248">
    <property type="entry name" value="Aldo_ket_red"/>
    <property type="match status" value="1"/>
</dbReference>
<organism evidence="2">
    <name type="scientific">marine sediment metagenome</name>
    <dbReference type="NCBI Taxonomy" id="412755"/>
    <lineage>
        <taxon>unclassified sequences</taxon>
        <taxon>metagenomes</taxon>
        <taxon>ecological metagenomes</taxon>
    </lineage>
</organism>
<dbReference type="InterPro" id="IPR053135">
    <property type="entry name" value="AKR2_Oxidoreductase"/>
</dbReference>
<evidence type="ECO:0000313" key="2">
    <source>
        <dbReference type="EMBL" id="GAF83134.1"/>
    </source>
</evidence>
<reference evidence="2" key="1">
    <citation type="journal article" date="2014" name="Front. Microbiol.">
        <title>High frequency of phylogenetically diverse reductive dehalogenase-homologous genes in deep subseafloor sedimentary metagenomes.</title>
        <authorList>
            <person name="Kawai M."/>
            <person name="Futagami T."/>
            <person name="Toyoda A."/>
            <person name="Takaki Y."/>
            <person name="Nishi S."/>
            <person name="Hori S."/>
            <person name="Arai W."/>
            <person name="Tsubouchi T."/>
            <person name="Morono Y."/>
            <person name="Uchiyama I."/>
            <person name="Ito T."/>
            <person name="Fujiyama A."/>
            <person name="Inagaki F."/>
            <person name="Takami H."/>
        </authorList>
    </citation>
    <scope>NUCLEOTIDE SEQUENCE</scope>
    <source>
        <strain evidence="2">Expedition CK06-06</strain>
    </source>
</reference>
<dbReference type="AlphaFoldDB" id="X0SPZ1"/>
<feature type="domain" description="NADP-dependent oxidoreductase" evidence="1">
    <location>
        <begin position="132"/>
        <end position="197"/>
    </location>
</feature>